<feature type="domain" description="Radical SAM core" evidence="9">
    <location>
        <begin position="134"/>
        <end position="373"/>
    </location>
</feature>
<dbReference type="Pfam" id="PF04055">
    <property type="entry name" value="Radical_SAM"/>
    <property type="match status" value="1"/>
</dbReference>
<keyword evidence="7" id="KW-0411">Iron-sulfur</keyword>
<dbReference type="RefSeq" id="WP_083254380.1">
    <property type="nucleotide sequence ID" value="NZ_BDFE01000004.1"/>
</dbReference>
<evidence type="ECO:0000259" key="8">
    <source>
        <dbReference type="PROSITE" id="PS51449"/>
    </source>
</evidence>
<dbReference type="AlphaFoldDB" id="A0A194AFF2"/>
<dbReference type="PROSITE" id="PS51918">
    <property type="entry name" value="RADICAL_SAM"/>
    <property type="match status" value="1"/>
</dbReference>
<evidence type="ECO:0000256" key="1">
    <source>
        <dbReference type="ARBA" id="ARBA00001966"/>
    </source>
</evidence>
<dbReference type="OrthoDB" id="9805215at2"/>
<dbReference type="SMART" id="SM00729">
    <property type="entry name" value="Elp3"/>
    <property type="match status" value="1"/>
</dbReference>
<evidence type="ECO:0000256" key="7">
    <source>
        <dbReference type="ARBA" id="ARBA00023014"/>
    </source>
</evidence>
<evidence type="ECO:0000256" key="2">
    <source>
        <dbReference type="ARBA" id="ARBA00022485"/>
    </source>
</evidence>
<protein>
    <submittedName>
        <fullName evidence="10">Radical SAM protein</fullName>
    </submittedName>
</protein>
<proteinExistence type="predicted"/>
<dbReference type="InterPro" id="IPR038135">
    <property type="entry name" value="Methylthiotransferase_N_sf"/>
</dbReference>
<dbReference type="Gene3D" id="3.40.50.12160">
    <property type="entry name" value="Methylthiotransferase, N-terminal domain"/>
    <property type="match status" value="1"/>
</dbReference>
<dbReference type="InterPro" id="IPR013848">
    <property type="entry name" value="Methylthiotransferase_N"/>
</dbReference>
<dbReference type="Proteomes" id="UP000095200">
    <property type="component" value="Unassembled WGS sequence"/>
</dbReference>
<evidence type="ECO:0000259" key="9">
    <source>
        <dbReference type="PROSITE" id="PS51918"/>
    </source>
</evidence>
<dbReference type="InterPro" id="IPR007197">
    <property type="entry name" value="rSAM"/>
</dbReference>
<dbReference type="STRING" id="1592317.DPF_0194"/>
<dbReference type="InterPro" id="IPR005839">
    <property type="entry name" value="Methylthiotransferase"/>
</dbReference>
<name>A0A194AFF2_9BACT</name>
<sequence>MNMPRQLFFMLTQGCKVNQYESQSIREAWTRQGLLECDEPDHADIIFINTCAVTERAISDLKRHVRRLHQKNPEASILLAGCAVQALPELARLNGVRAAVSQADKHLLRNHPGLLPLTDAPAQADPYPDFSITRYQRTRGVVKIQDGCSHRCTYCIIPSTRGKSVSREPQAILEEIGRLFTNGVHEISLCGINLRHFGRDLHPRTNLWELLERIEERFGQTWRSKARIRLSSLEPSELTAQGLQALTNSSLVCPHVHVSLQSGSPHVLRRMGRGHYTPEMVMEFVEGLRRVWPVFALGADIITGFPGETDTHFEETLDCLGRLPLTYAHVFPYSRRPGTAAASFEDQVPHKERTLRAARVRTLVQAKKQDFIRLLAQRESLEVIFENGRKGMSQFYVPCQLTESGLIASGDRTLHTVTPTGQNDHGLLVTPAVPGKPGER</sequence>
<dbReference type="SUPFAM" id="SSF102114">
    <property type="entry name" value="Radical SAM enzymes"/>
    <property type="match status" value="1"/>
</dbReference>
<dbReference type="PROSITE" id="PS01278">
    <property type="entry name" value="MTTASE_RADICAL"/>
    <property type="match status" value="1"/>
</dbReference>
<keyword evidence="6" id="KW-0408">Iron</keyword>
<dbReference type="PANTHER" id="PTHR11918">
    <property type="entry name" value="RADICAL SAM PROTEINS"/>
    <property type="match status" value="1"/>
</dbReference>
<comment type="caution">
    <text evidence="10">The sequence shown here is derived from an EMBL/GenBank/DDBJ whole genome shotgun (WGS) entry which is preliminary data.</text>
</comment>
<gene>
    <name evidence="10" type="ORF">DPF_0194</name>
</gene>
<dbReference type="PANTHER" id="PTHR11918:SF45">
    <property type="entry name" value="THREONYLCARBAMOYLADENOSINE TRNA METHYLTHIOTRANSFERASE"/>
    <property type="match status" value="1"/>
</dbReference>
<keyword evidence="4" id="KW-0949">S-adenosyl-L-methionine</keyword>
<dbReference type="InterPro" id="IPR006638">
    <property type="entry name" value="Elp3/MiaA/NifB-like_rSAM"/>
</dbReference>
<dbReference type="GO" id="GO:0035598">
    <property type="term" value="F:tRNA (N(6)-L-threonylcarbamoyladenosine(37)-C(2))-methylthiotransferase activity"/>
    <property type="evidence" value="ECO:0007669"/>
    <property type="project" value="TreeGrafter"/>
</dbReference>
<dbReference type="SFLD" id="SFLDS00029">
    <property type="entry name" value="Radical_SAM"/>
    <property type="match status" value="1"/>
</dbReference>
<dbReference type="GO" id="GO:0051539">
    <property type="term" value="F:4 iron, 4 sulfur cluster binding"/>
    <property type="evidence" value="ECO:0007669"/>
    <property type="project" value="UniProtKB-KW"/>
</dbReference>
<keyword evidence="11" id="KW-1185">Reference proteome</keyword>
<feature type="domain" description="MTTase N-terminal" evidence="8">
    <location>
        <begin position="6"/>
        <end position="120"/>
    </location>
</feature>
<evidence type="ECO:0000256" key="5">
    <source>
        <dbReference type="ARBA" id="ARBA00022723"/>
    </source>
</evidence>
<keyword evidence="5" id="KW-0479">Metal-binding</keyword>
<dbReference type="Gene3D" id="3.80.30.20">
    <property type="entry name" value="tm_1862 like domain"/>
    <property type="match status" value="1"/>
</dbReference>
<evidence type="ECO:0000256" key="3">
    <source>
        <dbReference type="ARBA" id="ARBA00022679"/>
    </source>
</evidence>
<dbReference type="PROSITE" id="PS51449">
    <property type="entry name" value="MTTASE_N"/>
    <property type="match status" value="1"/>
</dbReference>
<evidence type="ECO:0000313" key="11">
    <source>
        <dbReference type="Proteomes" id="UP000095200"/>
    </source>
</evidence>
<accession>A0A194AFF2</accession>
<organism evidence="10 11">
    <name type="scientific">Desulfoplanes formicivorans</name>
    <dbReference type="NCBI Taxonomy" id="1592317"/>
    <lineage>
        <taxon>Bacteria</taxon>
        <taxon>Pseudomonadati</taxon>
        <taxon>Thermodesulfobacteriota</taxon>
        <taxon>Desulfovibrionia</taxon>
        <taxon>Desulfovibrionales</taxon>
        <taxon>Desulfoplanaceae</taxon>
        <taxon>Desulfoplanes</taxon>
    </lineage>
</organism>
<dbReference type="EMBL" id="BDFE01000004">
    <property type="protein sequence ID" value="GAU07509.1"/>
    <property type="molecule type" value="Genomic_DNA"/>
</dbReference>
<dbReference type="NCBIfam" id="TIGR00089">
    <property type="entry name" value="MiaB/RimO family radical SAM methylthiotransferase"/>
    <property type="match status" value="1"/>
</dbReference>
<evidence type="ECO:0000256" key="6">
    <source>
        <dbReference type="ARBA" id="ARBA00023004"/>
    </source>
</evidence>
<comment type="cofactor">
    <cofactor evidence="1">
        <name>[4Fe-4S] cluster</name>
        <dbReference type="ChEBI" id="CHEBI:49883"/>
    </cofactor>
</comment>
<keyword evidence="3" id="KW-0808">Transferase</keyword>
<dbReference type="GO" id="GO:0046872">
    <property type="term" value="F:metal ion binding"/>
    <property type="evidence" value="ECO:0007669"/>
    <property type="project" value="UniProtKB-KW"/>
</dbReference>
<dbReference type="CDD" id="cd01335">
    <property type="entry name" value="Radical_SAM"/>
    <property type="match status" value="1"/>
</dbReference>
<dbReference type="InterPro" id="IPR058240">
    <property type="entry name" value="rSAM_sf"/>
</dbReference>
<dbReference type="InterPro" id="IPR023404">
    <property type="entry name" value="rSAM_horseshoe"/>
</dbReference>
<evidence type="ECO:0000313" key="10">
    <source>
        <dbReference type="EMBL" id="GAU07509.1"/>
    </source>
</evidence>
<dbReference type="Pfam" id="PF00919">
    <property type="entry name" value="UPF0004"/>
    <property type="match status" value="1"/>
</dbReference>
<reference evidence="11" key="1">
    <citation type="submission" date="2016-06" db="EMBL/GenBank/DDBJ databases">
        <title>Draft genome sequence of Desulfoplanes formicivorans strain Pf12B.</title>
        <authorList>
            <person name="Watanabe M."/>
            <person name="Kojima H."/>
            <person name="Fukui M."/>
        </authorList>
    </citation>
    <scope>NUCLEOTIDE SEQUENCE [LARGE SCALE GENOMIC DNA]</scope>
    <source>
        <strain evidence="11">Pf12B</strain>
    </source>
</reference>
<keyword evidence="2" id="KW-0004">4Fe-4S</keyword>
<dbReference type="InterPro" id="IPR020612">
    <property type="entry name" value="Methylthiotransferase_CS"/>
</dbReference>
<dbReference type="SFLD" id="SFLDG01082">
    <property type="entry name" value="B12-binding_domain_containing"/>
    <property type="match status" value="1"/>
</dbReference>
<evidence type="ECO:0000256" key="4">
    <source>
        <dbReference type="ARBA" id="ARBA00022691"/>
    </source>
</evidence>